<proteinExistence type="predicted"/>
<evidence type="ECO:0000313" key="1">
    <source>
        <dbReference type="EMBL" id="MBX57656.1"/>
    </source>
</evidence>
<sequence>MLLPQLVELVLYVNPLFNHT</sequence>
<reference evidence="1" key="1">
    <citation type="submission" date="2018-02" db="EMBL/GenBank/DDBJ databases">
        <title>Rhizophora mucronata_Transcriptome.</title>
        <authorList>
            <person name="Meera S.P."/>
            <person name="Sreeshan A."/>
            <person name="Augustine A."/>
        </authorList>
    </citation>
    <scope>NUCLEOTIDE SEQUENCE</scope>
    <source>
        <tissue evidence="1">Leaf</tissue>
    </source>
</reference>
<protein>
    <submittedName>
        <fullName evidence="1">Uncharacterized protein</fullName>
    </submittedName>
</protein>
<dbReference type="AlphaFoldDB" id="A0A2P2PSD4"/>
<organism evidence="1">
    <name type="scientific">Rhizophora mucronata</name>
    <name type="common">Asiatic mangrove</name>
    <dbReference type="NCBI Taxonomy" id="61149"/>
    <lineage>
        <taxon>Eukaryota</taxon>
        <taxon>Viridiplantae</taxon>
        <taxon>Streptophyta</taxon>
        <taxon>Embryophyta</taxon>
        <taxon>Tracheophyta</taxon>
        <taxon>Spermatophyta</taxon>
        <taxon>Magnoliopsida</taxon>
        <taxon>eudicotyledons</taxon>
        <taxon>Gunneridae</taxon>
        <taxon>Pentapetalae</taxon>
        <taxon>rosids</taxon>
        <taxon>fabids</taxon>
        <taxon>Malpighiales</taxon>
        <taxon>Rhizophoraceae</taxon>
        <taxon>Rhizophora</taxon>
    </lineage>
</organism>
<name>A0A2P2PSD4_RHIMU</name>
<accession>A0A2P2PSD4</accession>
<dbReference type="EMBL" id="GGEC01077172">
    <property type="protein sequence ID" value="MBX57656.1"/>
    <property type="molecule type" value="Transcribed_RNA"/>
</dbReference>